<dbReference type="HOGENOM" id="CLU_112041_1_0_5"/>
<protein>
    <recommendedName>
        <fullName evidence="4">DUF1178 family protein</fullName>
    </recommendedName>
</protein>
<evidence type="ECO:0000313" key="3">
    <source>
        <dbReference type="Proteomes" id="UP000033220"/>
    </source>
</evidence>
<dbReference type="AlphaFoldDB" id="H6SIJ5"/>
<feature type="region of interest" description="Disordered" evidence="1">
    <location>
        <begin position="108"/>
        <end position="140"/>
    </location>
</feature>
<dbReference type="eggNOG" id="COG5319">
    <property type="taxonomic scope" value="Bacteria"/>
</dbReference>
<proteinExistence type="predicted"/>
<dbReference type="InterPro" id="IPR009562">
    <property type="entry name" value="DUF1178"/>
</dbReference>
<accession>H6SIJ5</accession>
<reference evidence="2 3" key="1">
    <citation type="submission" date="2012-02" db="EMBL/GenBank/DDBJ databases">
        <title>Shotgun genome sequence of Phaeospirillum photometricum DSM 122.</title>
        <authorList>
            <person name="Duquesne K."/>
            <person name="Sturgis J."/>
        </authorList>
    </citation>
    <scope>NUCLEOTIDE SEQUENCE [LARGE SCALE GENOMIC DNA]</scope>
    <source>
        <strain evidence="3">DSM122</strain>
    </source>
</reference>
<dbReference type="EMBL" id="HE663493">
    <property type="protein sequence ID" value="CCG06761.1"/>
    <property type="molecule type" value="Genomic_DNA"/>
</dbReference>
<dbReference type="STRING" id="1150469.RSPPHO_00135"/>
<dbReference type="PATRIC" id="fig|1150469.3.peg.180"/>
<sequence length="214" mass="22698">MALAPLSRTVYLQSLGVGKSRPQPTRTGGMIRYTLVCTNEHDFEVWFRDSATCDAQLAAAEVPCPFCGSSQVAKALMAPSVVSGRGKDARRAETLSLLGRALAAAAQNGAEATPAPPAPLPAPPPAAVPTPTPAATAPVLPPSPVAEALRELRRHVEETCEDVGERFAEEARLIHYGEADERPIHGSATLEDAKALHEEGINVALLPWTRRVEN</sequence>
<evidence type="ECO:0008006" key="4">
    <source>
        <dbReference type="Google" id="ProtNLM"/>
    </source>
</evidence>
<evidence type="ECO:0000256" key="1">
    <source>
        <dbReference type="SAM" id="MobiDB-lite"/>
    </source>
</evidence>
<feature type="compositionally biased region" description="Pro residues" evidence="1">
    <location>
        <begin position="114"/>
        <end position="132"/>
    </location>
</feature>
<dbReference type="KEGG" id="rpm:RSPPHO_00135"/>
<gene>
    <name evidence="2" type="ORF">RSPPHO_00135</name>
</gene>
<evidence type="ECO:0000313" key="2">
    <source>
        <dbReference type="EMBL" id="CCG06761.1"/>
    </source>
</evidence>
<dbReference type="Proteomes" id="UP000033220">
    <property type="component" value="Chromosome DSM 122"/>
</dbReference>
<organism evidence="2 3">
    <name type="scientific">Pararhodospirillum photometricum DSM 122</name>
    <dbReference type="NCBI Taxonomy" id="1150469"/>
    <lineage>
        <taxon>Bacteria</taxon>
        <taxon>Pseudomonadati</taxon>
        <taxon>Pseudomonadota</taxon>
        <taxon>Alphaproteobacteria</taxon>
        <taxon>Rhodospirillales</taxon>
        <taxon>Rhodospirillaceae</taxon>
        <taxon>Pararhodospirillum</taxon>
    </lineage>
</organism>
<dbReference type="Pfam" id="PF06676">
    <property type="entry name" value="DUF1178"/>
    <property type="match status" value="1"/>
</dbReference>
<name>H6SIJ5_PARPM</name>
<keyword evidence="3" id="KW-1185">Reference proteome</keyword>